<reference evidence="2 3" key="1">
    <citation type="submission" date="2019-12" db="EMBL/GenBank/DDBJ databases">
        <title>Mucilaginibacter sp. HMF7410 genome sequencing and assembly.</title>
        <authorList>
            <person name="Kang H."/>
            <person name="Cha I."/>
            <person name="Kim H."/>
            <person name="Joh K."/>
        </authorList>
    </citation>
    <scope>NUCLEOTIDE SEQUENCE [LARGE SCALE GENOMIC DNA]</scope>
    <source>
        <strain evidence="2 3">HMF7410</strain>
    </source>
</reference>
<dbReference type="InterPro" id="IPR034660">
    <property type="entry name" value="DinB/YfiT-like"/>
</dbReference>
<feature type="domain" description="DinB-like" evidence="1">
    <location>
        <begin position="30"/>
        <end position="164"/>
    </location>
</feature>
<dbReference type="AlphaFoldDB" id="A0A7K1SS48"/>
<protein>
    <submittedName>
        <fullName evidence="2">DinB family protein</fullName>
    </submittedName>
</protein>
<comment type="caution">
    <text evidence="2">The sequence shown here is derived from an EMBL/GenBank/DDBJ whole genome shotgun (WGS) entry which is preliminary data.</text>
</comment>
<keyword evidence="3" id="KW-1185">Reference proteome</keyword>
<proteinExistence type="predicted"/>
<evidence type="ECO:0000313" key="2">
    <source>
        <dbReference type="EMBL" id="MVN20123.1"/>
    </source>
</evidence>
<sequence length="169" mass="19764">MSKPKPEEYAPFYQGYVDLVGDDDVLEKLSSNQKKTYEFFLSLPPDKADFAYAEGKWSVKEVLGHMIDTERIMSYRLLRFSRADHHPLAGFNENFYTSKSNYRLRELEDLADEFSALRKANLYLYKNLTEEELKRKGKASNAIVSVKALLYIISGHEMHHINIIKERYL</sequence>
<evidence type="ECO:0000313" key="3">
    <source>
        <dbReference type="Proteomes" id="UP000462014"/>
    </source>
</evidence>
<organism evidence="2 3">
    <name type="scientific">Mucilaginibacter arboris</name>
    <dbReference type="NCBI Taxonomy" id="2682090"/>
    <lineage>
        <taxon>Bacteria</taxon>
        <taxon>Pseudomonadati</taxon>
        <taxon>Bacteroidota</taxon>
        <taxon>Sphingobacteriia</taxon>
        <taxon>Sphingobacteriales</taxon>
        <taxon>Sphingobacteriaceae</taxon>
        <taxon>Mucilaginibacter</taxon>
    </lineage>
</organism>
<dbReference type="Proteomes" id="UP000462014">
    <property type="component" value="Unassembled WGS sequence"/>
</dbReference>
<dbReference type="InterPro" id="IPR024775">
    <property type="entry name" value="DinB-like"/>
</dbReference>
<dbReference type="Pfam" id="PF12867">
    <property type="entry name" value="DinB_2"/>
    <property type="match status" value="1"/>
</dbReference>
<dbReference type="EMBL" id="WPIK01000001">
    <property type="protein sequence ID" value="MVN20123.1"/>
    <property type="molecule type" value="Genomic_DNA"/>
</dbReference>
<name>A0A7K1SS48_9SPHI</name>
<accession>A0A7K1SS48</accession>
<evidence type="ECO:0000259" key="1">
    <source>
        <dbReference type="Pfam" id="PF12867"/>
    </source>
</evidence>
<gene>
    <name evidence="2" type="ORF">GO621_01065</name>
</gene>
<dbReference type="Gene3D" id="1.20.120.450">
    <property type="entry name" value="dinb family like domain"/>
    <property type="match status" value="1"/>
</dbReference>
<dbReference type="SUPFAM" id="SSF109854">
    <property type="entry name" value="DinB/YfiT-like putative metalloenzymes"/>
    <property type="match status" value="1"/>
</dbReference>